<name>A0A6C0E505_9ZZZZ</name>
<evidence type="ECO:0000313" key="1">
    <source>
        <dbReference type="EMBL" id="QHT24144.1"/>
    </source>
</evidence>
<sequence length="105" mass="12070">MIVQIDNLKTSGVYYSMSYADRFRRKIIDTQALAAPGALDAHVAAGFVWMRRRRSRNFDLITRTPSLGFTVELSVMYQPYAIPLISAKARRLIRRQCYFTADATF</sequence>
<accession>A0A6C0E505</accession>
<proteinExistence type="predicted"/>
<dbReference type="AlphaFoldDB" id="A0A6C0E505"/>
<protein>
    <submittedName>
        <fullName evidence="1">Uncharacterized protein</fullName>
    </submittedName>
</protein>
<reference evidence="1" key="1">
    <citation type="journal article" date="2020" name="Nature">
        <title>Giant virus diversity and host interactions through global metagenomics.</title>
        <authorList>
            <person name="Schulz F."/>
            <person name="Roux S."/>
            <person name="Paez-Espino D."/>
            <person name="Jungbluth S."/>
            <person name="Walsh D.A."/>
            <person name="Denef V.J."/>
            <person name="McMahon K.D."/>
            <person name="Konstantinidis K.T."/>
            <person name="Eloe-Fadrosh E.A."/>
            <person name="Kyrpides N.C."/>
            <person name="Woyke T."/>
        </authorList>
    </citation>
    <scope>NUCLEOTIDE SEQUENCE</scope>
    <source>
        <strain evidence="1">GVMAG-M-3300023179-138</strain>
    </source>
</reference>
<dbReference type="EMBL" id="MN739743">
    <property type="protein sequence ID" value="QHT24144.1"/>
    <property type="molecule type" value="Genomic_DNA"/>
</dbReference>
<organism evidence="1">
    <name type="scientific">viral metagenome</name>
    <dbReference type="NCBI Taxonomy" id="1070528"/>
    <lineage>
        <taxon>unclassified sequences</taxon>
        <taxon>metagenomes</taxon>
        <taxon>organismal metagenomes</taxon>
    </lineage>
</organism>